<dbReference type="SUPFAM" id="SSF54862">
    <property type="entry name" value="4Fe-4S ferredoxins"/>
    <property type="match status" value="1"/>
</dbReference>
<reference evidence="1 2" key="1">
    <citation type="submission" date="2019-01" db="EMBL/GenBank/DDBJ databases">
        <authorList>
            <person name="Brito A."/>
        </authorList>
    </citation>
    <scope>NUCLEOTIDE SEQUENCE [LARGE SCALE GENOMIC DNA]</scope>
    <source>
        <strain evidence="1">1</strain>
    </source>
</reference>
<gene>
    <name evidence="1" type="primary">fdxB</name>
    <name evidence="1" type="ORF">H1P_2230004</name>
</gene>
<name>A0A563VQW5_9CYAN</name>
<dbReference type="Gene3D" id="3.30.70.20">
    <property type="match status" value="1"/>
</dbReference>
<dbReference type="OrthoDB" id="9810688at2"/>
<dbReference type="AlphaFoldDB" id="A0A563VQW5"/>
<proteinExistence type="predicted"/>
<accession>A0A563VQW5</accession>
<evidence type="ECO:0000313" key="1">
    <source>
        <dbReference type="EMBL" id="VEP13858.1"/>
    </source>
</evidence>
<dbReference type="RefSeq" id="WP_144872096.1">
    <property type="nucleotide sequence ID" value="NZ_LR213969.1"/>
</dbReference>
<protein>
    <submittedName>
        <fullName evidence="1">Ferredoxin-3</fullName>
    </submittedName>
</protein>
<evidence type="ECO:0000313" key="2">
    <source>
        <dbReference type="Proteomes" id="UP000320055"/>
    </source>
</evidence>
<organism evidence="1 2">
    <name type="scientific">Hyella patelloides LEGE 07179</name>
    <dbReference type="NCBI Taxonomy" id="945734"/>
    <lineage>
        <taxon>Bacteria</taxon>
        <taxon>Bacillati</taxon>
        <taxon>Cyanobacteriota</taxon>
        <taxon>Cyanophyceae</taxon>
        <taxon>Pleurocapsales</taxon>
        <taxon>Hyellaceae</taxon>
        <taxon>Hyella</taxon>
    </lineage>
</organism>
<sequence>MSVLTGLTKSGSAWKPKFMTNIDQDVCLNCSRFAQICDRDVLNLQPMNKFGEFIDEDDDKIKLQAMTIANPENCADCQACVSIWDKFPTYVPLPA</sequence>
<keyword evidence="2" id="KW-1185">Reference proteome</keyword>
<dbReference type="EMBL" id="CAACVJ010000139">
    <property type="protein sequence ID" value="VEP13858.1"/>
    <property type="molecule type" value="Genomic_DNA"/>
</dbReference>
<dbReference type="Proteomes" id="UP000320055">
    <property type="component" value="Unassembled WGS sequence"/>
</dbReference>